<name>A0ABW1DZ10_9ACTN</name>
<dbReference type="RefSeq" id="WP_381363760.1">
    <property type="nucleotide sequence ID" value="NZ_JBHSOA010000035.1"/>
</dbReference>
<reference evidence="3" key="1">
    <citation type="journal article" date="2019" name="Int. J. Syst. Evol. Microbiol.">
        <title>The Global Catalogue of Microorganisms (GCM) 10K type strain sequencing project: providing services to taxonomists for standard genome sequencing and annotation.</title>
        <authorList>
            <consortium name="The Broad Institute Genomics Platform"/>
            <consortium name="The Broad Institute Genome Sequencing Center for Infectious Disease"/>
            <person name="Wu L."/>
            <person name="Ma J."/>
        </authorList>
    </citation>
    <scope>NUCLEOTIDE SEQUENCE [LARGE SCALE GENOMIC DNA]</scope>
    <source>
        <strain evidence="3">JCM 10411</strain>
    </source>
</reference>
<keyword evidence="3" id="KW-1185">Reference proteome</keyword>
<sequence length="99" mass="10620">MTDHGRSRPMVHALLSDGTTVSLRPVPPRDHGQLQRLYEELSPENLRLRFFGASRRSATMSADRACAPPRPGCRALPAGTQGRVPLLFGADTGAGDTPA</sequence>
<evidence type="ECO:0000256" key="1">
    <source>
        <dbReference type="SAM" id="MobiDB-lite"/>
    </source>
</evidence>
<evidence type="ECO:0000313" key="3">
    <source>
        <dbReference type="Proteomes" id="UP001596180"/>
    </source>
</evidence>
<protein>
    <recommendedName>
        <fullName evidence="4">Acetyltransferase</fullName>
    </recommendedName>
</protein>
<dbReference type="Proteomes" id="UP001596180">
    <property type="component" value="Unassembled WGS sequence"/>
</dbReference>
<feature type="region of interest" description="Disordered" evidence="1">
    <location>
        <begin position="61"/>
        <end position="99"/>
    </location>
</feature>
<proteinExistence type="predicted"/>
<accession>A0ABW1DZ10</accession>
<dbReference type="EMBL" id="JBHSOA010000035">
    <property type="protein sequence ID" value="MFC5853382.1"/>
    <property type="molecule type" value="Genomic_DNA"/>
</dbReference>
<dbReference type="Gene3D" id="3.40.630.30">
    <property type="match status" value="1"/>
</dbReference>
<comment type="caution">
    <text evidence="2">The sequence shown here is derived from an EMBL/GenBank/DDBJ whole genome shotgun (WGS) entry which is preliminary data.</text>
</comment>
<evidence type="ECO:0008006" key="4">
    <source>
        <dbReference type="Google" id="ProtNLM"/>
    </source>
</evidence>
<feature type="region of interest" description="Disordered" evidence="1">
    <location>
        <begin position="1"/>
        <end position="30"/>
    </location>
</feature>
<gene>
    <name evidence="2" type="ORF">ACFPZI_16610</name>
</gene>
<organism evidence="2 3">
    <name type="scientific">Streptomyces chlorus</name>
    <dbReference type="NCBI Taxonomy" id="887452"/>
    <lineage>
        <taxon>Bacteria</taxon>
        <taxon>Bacillati</taxon>
        <taxon>Actinomycetota</taxon>
        <taxon>Actinomycetes</taxon>
        <taxon>Kitasatosporales</taxon>
        <taxon>Streptomycetaceae</taxon>
        <taxon>Streptomyces</taxon>
    </lineage>
</organism>
<evidence type="ECO:0000313" key="2">
    <source>
        <dbReference type="EMBL" id="MFC5853382.1"/>
    </source>
</evidence>